<dbReference type="PROSITE" id="PS50280">
    <property type="entry name" value="SET"/>
    <property type="match status" value="2"/>
</dbReference>
<organism evidence="9 10">
    <name type="scientific">Cymbomonas tetramitiformis</name>
    <dbReference type="NCBI Taxonomy" id="36881"/>
    <lineage>
        <taxon>Eukaryota</taxon>
        <taxon>Viridiplantae</taxon>
        <taxon>Chlorophyta</taxon>
        <taxon>Pyramimonadophyceae</taxon>
        <taxon>Pyramimonadales</taxon>
        <taxon>Pyramimonadaceae</taxon>
        <taxon>Cymbomonas</taxon>
    </lineage>
</organism>
<comment type="subcellular location">
    <subcellularLocation>
        <location evidence="1">Nucleus</location>
    </subcellularLocation>
</comment>
<accession>A0AAE0L7F0</accession>
<reference evidence="9 10" key="1">
    <citation type="journal article" date="2015" name="Genome Biol. Evol.">
        <title>Comparative Genomics of a Bacterivorous Green Alga Reveals Evolutionary Causalities and Consequences of Phago-Mixotrophic Mode of Nutrition.</title>
        <authorList>
            <person name="Burns J.A."/>
            <person name="Paasch A."/>
            <person name="Narechania A."/>
            <person name="Kim E."/>
        </authorList>
    </citation>
    <scope>NUCLEOTIDE SEQUENCE [LARGE SCALE GENOMIC DNA]</scope>
    <source>
        <strain evidence="9 10">PLY_AMNH</strain>
    </source>
</reference>
<feature type="domain" description="AP2/ERF" evidence="8">
    <location>
        <begin position="1194"/>
        <end position="1250"/>
    </location>
</feature>
<keyword evidence="4" id="KW-0804">Transcription</keyword>
<dbReference type="InterPro" id="IPR046341">
    <property type="entry name" value="SET_dom_sf"/>
</dbReference>
<sequence>MPKGWYYDLNQQTKHFDPRGILKPHQNRLVDDSKSDGGNAAPSAAAVLADAPQEKRKATSRYRGVSWHKNNRKWWAQIYANGKQRSVGFFEDEEEAARAYDCEARRLRGSDAVTNFPEEAQRHAPRVLGTFELDVDPWPQREHLPAAMAYGTAVRSRREAVTYSRAAEEVLERHLRMNPAQRQGVHFCAGHLRRGRPGRASSHAQHAASASEGRLQPCTCWQEAARVEAALQCRRLSRCDLPQFLRALMSGGAHSERRDAVEVREIADAAHPAKAAADLEVAYGLFAKERLEAGEWCQRYSGECCTSREELRRLNEDLENARLHAYTFRCDEVNELWRLRGGEQLVMDATDPAGRNETAYINHGGAERSNVGILGALVDGRPCVFLYNLVAVEQGEELLLDYGGEYWSNLEQTKLLEAAARRRRNLALRQVKSEGLEELGIAETVARGPPASGEALYRQRLTEQPSEETCADVPAMRPSPRREEPGGDEIFCVASESRGGSGDGGNAAPSAAAVLADAPQEKRKATSRYRGVSWHKNNRKWWAQIYANGKQRSVGFFEDEEEAARAYDCEARRLRGSDAVTNFPEEAQRHAPRVLGTFELDVDPWPQREHLPAAMAYGTAVRSRREAVTYSRAAEEVLERHLRMNPAQRQGVHFCAGHLRRGRPGRASSHAQHAASASEGRLQPCTCWQEAARVEAALQCRRLSRCDLPQFLRALMSGGAHSERRDAVEVREIADAAHPAKAAADLEVAYGLFAKERLEAGEWCQRYSGECCTSREELRRLNEDLENARLHAYTFRCDEVNELWRLRGGEQLVMDATDPAGRNETAYINHGGAERSNVGILGALVDGRPCVFLYNLVAVEQGEELLLDYGGEYWSNLEQTKLLEAAARRRRNLALRQVKSEGLEELEIAETVARGPPASGEALYRQRLTEQPSEETCADVPAMRPSPRREEPGGDEIFCVASESRGGSGGEDEAEPVEAQWNFVFPDSDSDEDPARTSSPSQDSDVPRKAYACTAKRNQPVGRRYQEDLTDACSAGEEEGSDVNSAGGEESSDASSKGGAEGSNVWSSRGEAEGSDASDWSVDAGHEGDRRLRAKRCSVRPRKEKVPGGISKAHVGNRRCPAEGCAKYASGGTYCVAHRGGRRGQAEGCTKSGRRFDGLSEGEAKEVRAYGQAAPSAAAVLADAPQEKRKATSRYRGVSWRKSNRKWWAKIFAKGTTLNVGFFEDEEEAARAYDSEARRLRGSDAKTNFHEDGGNAAPSAAAVLADAPQEKGKACSSRYRGVCWHKSNRKWWAHIYAFGRKRSVGFFKDKEEAARAYDCEARRLRGSNAVTNFPEDGGNAAPSAAAVLADAPQEKRKACSSRYRGVSWHKSTRKWWAQLYANGKQRSVGFFEDEEEAARAYDSEARRLRGSDAVTNFPEEAQRGMPRAWGPFELDEDPGRSGSTSSHCRGMRWN</sequence>
<evidence type="ECO:0000256" key="4">
    <source>
        <dbReference type="ARBA" id="ARBA00023163"/>
    </source>
</evidence>
<dbReference type="Pfam" id="PF00856">
    <property type="entry name" value="SET"/>
    <property type="match status" value="2"/>
</dbReference>
<feature type="compositionally biased region" description="Basic residues" evidence="6">
    <location>
        <begin position="1092"/>
        <end position="1103"/>
    </location>
</feature>
<dbReference type="PROSITE" id="PS51032">
    <property type="entry name" value="AP2_ERF"/>
    <property type="match status" value="5"/>
</dbReference>
<evidence type="ECO:0000256" key="5">
    <source>
        <dbReference type="ARBA" id="ARBA00023242"/>
    </source>
</evidence>
<feature type="region of interest" description="Disordered" evidence="6">
    <location>
        <begin position="462"/>
        <end position="488"/>
    </location>
</feature>
<dbReference type="SMART" id="SM00380">
    <property type="entry name" value="AP2"/>
    <property type="match status" value="5"/>
</dbReference>
<dbReference type="PANTHER" id="PTHR31677:SF75">
    <property type="entry name" value="ETHYLENE-RESPONSIVE TRANSCRIPTION FACTOR ERF084"/>
    <property type="match status" value="1"/>
</dbReference>
<dbReference type="GO" id="GO:0005634">
    <property type="term" value="C:nucleus"/>
    <property type="evidence" value="ECO:0007669"/>
    <property type="project" value="UniProtKB-SubCell"/>
</dbReference>
<dbReference type="CDD" id="cd00018">
    <property type="entry name" value="AP2"/>
    <property type="match status" value="4"/>
</dbReference>
<keyword evidence="3" id="KW-0238">DNA-binding</keyword>
<feature type="domain" description="AP2/ERF" evidence="8">
    <location>
        <begin position="1278"/>
        <end position="1334"/>
    </location>
</feature>
<feature type="region of interest" description="Disordered" evidence="6">
    <location>
        <begin position="28"/>
        <end position="60"/>
    </location>
</feature>
<dbReference type="InterPro" id="IPR001471">
    <property type="entry name" value="AP2/ERF_dom"/>
</dbReference>
<dbReference type="SUPFAM" id="SSF54171">
    <property type="entry name" value="DNA-binding domain"/>
    <property type="match status" value="5"/>
</dbReference>
<feature type="region of interest" description="Disordered" evidence="6">
    <location>
        <begin position="928"/>
        <end position="1110"/>
    </location>
</feature>
<evidence type="ECO:0000259" key="7">
    <source>
        <dbReference type="PROSITE" id="PS50280"/>
    </source>
</evidence>
<evidence type="ECO:0000256" key="1">
    <source>
        <dbReference type="ARBA" id="ARBA00004123"/>
    </source>
</evidence>
<dbReference type="SUPFAM" id="SSF82199">
    <property type="entry name" value="SET domain"/>
    <property type="match status" value="2"/>
</dbReference>
<keyword evidence="2" id="KW-0805">Transcription regulation</keyword>
<dbReference type="InterPro" id="IPR001214">
    <property type="entry name" value="SET_dom"/>
</dbReference>
<gene>
    <name evidence="9" type="ORF">CYMTET_17297</name>
</gene>
<proteinExistence type="predicted"/>
<evidence type="ECO:0000256" key="2">
    <source>
        <dbReference type="ARBA" id="ARBA00023015"/>
    </source>
</evidence>
<protein>
    <submittedName>
        <fullName evidence="9">Uncharacterized protein</fullName>
    </submittedName>
</protein>
<evidence type="ECO:0000313" key="10">
    <source>
        <dbReference type="Proteomes" id="UP001190700"/>
    </source>
</evidence>
<dbReference type="EMBL" id="LGRX02007677">
    <property type="protein sequence ID" value="KAK3274519.1"/>
    <property type="molecule type" value="Genomic_DNA"/>
</dbReference>
<dbReference type="PANTHER" id="PTHR31677">
    <property type="entry name" value="AP2 DOMAIN CLASS TRANSCRIPTION FACTOR"/>
    <property type="match status" value="1"/>
</dbReference>
<evidence type="ECO:0000256" key="6">
    <source>
        <dbReference type="SAM" id="MobiDB-lite"/>
    </source>
</evidence>
<evidence type="ECO:0000259" key="8">
    <source>
        <dbReference type="PROSITE" id="PS51032"/>
    </source>
</evidence>
<dbReference type="InterPro" id="IPR016177">
    <property type="entry name" value="DNA-bd_dom_sf"/>
</dbReference>
<keyword evidence="5" id="KW-0539">Nucleus</keyword>
<dbReference type="Gene3D" id="3.30.730.10">
    <property type="entry name" value="AP2/ERF domain"/>
    <property type="match status" value="5"/>
</dbReference>
<keyword evidence="10" id="KW-1185">Reference proteome</keyword>
<feature type="domain" description="AP2/ERF" evidence="8">
    <location>
        <begin position="1362"/>
        <end position="1418"/>
    </location>
</feature>
<feature type="region of interest" description="Disordered" evidence="6">
    <location>
        <begin position="1422"/>
        <end position="1454"/>
    </location>
</feature>
<evidence type="ECO:0000313" key="9">
    <source>
        <dbReference type="EMBL" id="KAK3274519.1"/>
    </source>
</evidence>
<dbReference type="Gene3D" id="2.170.270.10">
    <property type="entry name" value="SET domain"/>
    <property type="match status" value="2"/>
</dbReference>
<feature type="domain" description="AP2/ERF" evidence="8">
    <location>
        <begin position="528"/>
        <end position="584"/>
    </location>
</feature>
<feature type="compositionally biased region" description="Low complexity" evidence="6">
    <location>
        <begin position="40"/>
        <end position="51"/>
    </location>
</feature>
<dbReference type="GO" id="GO:0003700">
    <property type="term" value="F:DNA-binding transcription factor activity"/>
    <property type="evidence" value="ECO:0007669"/>
    <property type="project" value="InterPro"/>
</dbReference>
<comment type="caution">
    <text evidence="9">The sequence shown here is derived from an EMBL/GenBank/DDBJ whole genome shotgun (WGS) entry which is preliminary data.</text>
</comment>
<feature type="domain" description="SET" evidence="7">
    <location>
        <begin position="259"/>
        <end position="403"/>
    </location>
</feature>
<dbReference type="InterPro" id="IPR036955">
    <property type="entry name" value="AP2/ERF_dom_sf"/>
</dbReference>
<feature type="domain" description="SET" evidence="7">
    <location>
        <begin position="726"/>
        <end position="870"/>
    </location>
</feature>
<feature type="domain" description="AP2/ERF" evidence="8">
    <location>
        <begin position="61"/>
        <end position="117"/>
    </location>
</feature>
<dbReference type="GO" id="GO:0003677">
    <property type="term" value="F:DNA binding"/>
    <property type="evidence" value="ECO:0007669"/>
    <property type="project" value="UniProtKB-KW"/>
</dbReference>
<name>A0AAE0L7F0_9CHLO</name>
<evidence type="ECO:0000256" key="3">
    <source>
        <dbReference type="ARBA" id="ARBA00023125"/>
    </source>
</evidence>
<feature type="compositionally biased region" description="Low complexity" evidence="6">
    <location>
        <begin position="1045"/>
        <end position="1058"/>
    </location>
</feature>
<dbReference type="Proteomes" id="UP001190700">
    <property type="component" value="Unassembled WGS sequence"/>
</dbReference>
<dbReference type="SMART" id="SM00317">
    <property type="entry name" value="SET"/>
    <property type="match status" value="2"/>
</dbReference>